<evidence type="ECO:0000313" key="4">
    <source>
        <dbReference type="Proteomes" id="UP000826195"/>
    </source>
</evidence>
<reference evidence="3 4" key="1">
    <citation type="journal article" date="2021" name="J. Hered.">
        <title>A chromosome-level genome assembly of the parasitoid wasp, Cotesia glomerata (Hymenoptera: Braconidae).</title>
        <authorList>
            <person name="Pinto B.J."/>
            <person name="Weis J.J."/>
            <person name="Gamble T."/>
            <person name="Ode P.J."/>
            <person name="Paul R."/>
            <person name="Zaspel J.M."/>
        </authorList>
    </citation>
    <scope>NUCLEOTIDE SEQUENCE [LARGE SCALE GENOMIC DNA]</scope>
    <source>
        <strain evidence="3">CgM1</strain>
    </source>
</reference>
<organism evidence="3 4">
    <name type="scientific">Cotesia glomerata</name>
    <name type="common">Lepidopteran parasitic wasp</name>
    <name type="synonym">Apanteles glomeratus</name>
    <dbReference type="NCBI Taxonomy" id="32391"/>
    <lineage>
        <taxon>Eukaryota</taxon>
        <taxon>Metazoa</taxon>
        <taxon>Ecdysozoa</taxon>
        <taxon>Arthropoda</taxon>
        <taxon>Hexapoda</taxon>
        <taxon>Insecta</taxon>
        <taxon>Pterygota</taxon>
        <taxon>Neoptera</taxon>
        <taxon>Endopterygota</taxon>
        <taxon>Hymenoptera</taxon>
        <taxon>Apocrita</taxon>
        <taxon>Ichneumonoidea</taxon>
        <taxon>Braconidae</taxon>
        <taxon>Microgastrinae</taxon>
        <taxon>Cotesia</taxon>
    </lineage>
</organism>
<evidence type="ECO:0000313" key="3">
    <source>
        <dbReference type="EMBL" id="KAH0535311.1"/>
    </source>
</evidence>
<comment type="caution">
    <text evidence="3">The sequence shown here is derived from an EMBL/GenBank/DDBJ whole genome shotgun (WGS) entry which is preliminary data.</text>
</comment>
<gene>
    <name evidence="3" type="ORF">KQX54_015796</name>
</gene>
<evidence type="ECO:0000256" key="1">
    <source>
        <dbReference type="SAM" id="Coils"/>
    </source>
</evidence>
<sequence>MSQFLKPSAPKALRGKARPNLNATISAPNSPKALTSRRTMAPGSLSTSCASTSAPSSLNVTIRSTSKSSKKTKPDPVRLAYIEYLIARAMNSAVEVEGNKRAEELTKKLILLEINDDEAYATLNEYEMKIKEAKAFIEGKMKLQKQIEKINDELELKDEVMKTLERIQGKLQSMDKLTVKNIETHEEEWIVLKGLMEECDRVMDSITNDCRDFDLTLEVKKNLDEFINLLKAIFKQLHIIRGELELLEADTVITLSSKIK</sequence>
<dbReference type="AlphaFoldDB" id="A0AAV7HVB1"/>
<feature type="coiled-coil region" evidence="1">
    <location>
        <begin position="140"/>
        <end position="167"/>
    </location>
</feature>
<accession>A0AAV7HVB1</accession>
<proteinExistence type="predicted"/>
<feature type="region of interest" description="Disordered" evidence="2">
    <location>
        <begin position="1"/>
        <end position="73"/>
    </location>
</feature>
<evidence type="ECO:0000256" key="2">
    <source>
        <dbReference type="SAM" id="MobiDB-lite"/>
    </source>
</evidence>
<feature type="compositionally biased region" description="Low complexity" evidence="2">
    <location>
        <begin position="44"/>
        <end position="58"/>
    </location>
</feature>
<keyword evidence="1" id="KW-0175">Coiled coil</keyword>
<dbReference type="EMBL" id="JAHXZJ010002982">
    <property type="protein sequence ID" value="KAH0535311.1"/>
    <property type="molecule type" value="Genomic_DNA"/>
</dbReference>
<feature type="compositionally biased region" description="Polar residues" evidence="2">
    <location>
        <begin position="21"/>
        <end position="38"/>
    </location>
</feature>
<name>A0AAV7HVB1_COTGL</name>
<dbReference type="Proteomes" id="UP000826195">
    <property type="component" value="Unassembled WGS sequence"/>
</dbReference>
<protein>
    <submittedName>
        <fullName evidence="3">Uncharacterized protein</fullName>
    </submittedName>
</protein>
<keyword evidence="4" id="KW-1185">Reference proteome</keyword>